<name>A0A8J9X0G5_PHATR</name>
<protein>
    <submittedName>
        <fullName evidence="2">Uncharacterized protein</fullName>
    </submittedName>
</protein>
<accession>A0A8J9X0G5</accession>
<dbReference type="AlphaFoldDB" id="A0A8J9X0G5"/>
<organism evidence="2">
    <name type="scientific">Phaeodactylum tricornutum</name>
    <name type="common">Diatom</name>
    <dbReference type="NCBI Taxonomy" id="2850"/>
    <lineage>
        <taxon>Eukaryota</taxon>
        <taxon>Sar</taxon>
        <taxon>Stramenopiles</taxon>
        <taxon>Ochrophyta</taxon>
        <taxon>Bacillariophyta</taxon>
        <taxon>Bacillariophyceae</taxon>
        <taxon>Bacillariophycidae</taxon>
        <taxon>Naviculales</taxon>
        <taxon>Phaeodactylaceae</taxon>
        <taxon>Phaeodactylum</taxon>
    </lineage>
</organism>
<sequence>MTGTTTNDETVVQRTSRGTKNAFTGCFGFTKKSGDLTKLKYKETQIAGRKKLFGTQYFDLLAKKATDAELMACVEAAKADIKVIQDQIMELEEHIKKVDEETQGKIVKAPGTPKNDQDKPTEPMSTTTPTEGAKEETKKDDPVAERKEDPVPSEPAAPATSV</sequence>
<feature type="compositionally biased region" description="Basic and acidic residues" evidence="1">
    <location>
        <begin position="132"/>
        <end position="150"/>
    </location>
</feature>
<evidence type="ECO:0000256" key="1">
    <source>
        <dbReference type="SAM" id="MobiDB-lite"/>
    </source>
</evidence>
<dbReference type="Proteomes" id="UP000836788">
    <property type="component" value="Chromosome 1"/>
</dbReference>
<evidence type="ECO:0000313" key="2">
    <source>
        <dbReference type="EMBL" id="CAG9277380.1"/>
    </source>
</evidence>
<gene>
    <name evidence="2" type="ORF">PTTT1_LOCUS3640</name>
</gene>
<feature type="region of interest" description="Disordered" evidence="1">
    <location>
        <begin position="97"/>
        <end position="162"/>
    </location>
</feature>
<proteinExistence type="predicted"/>
<feature type="compositionally biased region" description="Low complexity" evidence="1">
    <location>
        <begin position="122"/>
        <end position="131"/>
    </location>
</feature>
<dbReference type="EMBL" id="OU594942">
    <property type="protein sequence ID" value="CAG9277380.1"/>
    <property type="molecule type" value="Genomic_DNA"/>
</dbReference>
<reference evidence="2" key="1">
    <citation type="submission" date="2022-02" db="EMBL/GenBank/DDBJ databases">
        <authorList>
            <person name="Giguere J D."/>
        </authorList>
    </citation>
    <scope>NUCLEOTIDE SEQUENCE</scope>
    <source>
        <strain evidence="2">CCAP 1055/1</strain>
    </source>
</reference>